<dbReference type="EC" id="3.4.11.-" evidence="10"/>
<dbReference type="PANTHER" id="PTHR28570">
    <property type="entry name" value="ASPARTYL AMINOPEPTIDASE"/>
    <property type="match status" value="1"/>
</dbReference>
<keyword evidence="8 9" id="KW-0482">Metalloprotease</keyword>
<evidence type="ECO:0000256" key="10">
    <source>
        <dbReference type="RuleBase" id="RU004387"/>
    </source>
</evidence>
<evidence type="ECO:0000313" key="12">
    <source>
        <dbReference type="Proteomes" id="UP000006556"/>
    </source>
</evidence>
<dbReference type="AlphaFoldDB" id="A5CY33"/>
<accession>A5CY33</accession>
<dbReference type="HOGENOM" id="CLU_590123_0_0_9"/>
<dbReference type="PRINTS" id="PR00932">
    <property type="entry name" value="AMINO1PTASE"/>
</dbReference>
<evidence type="ECO:0000256" key="4">
    <source>
        <dbReference type="ARBA" id="ARBA00022670"/>
    </source>
</evidence>
<dbReference type="InterPro" id="IPR001948">
    <property type="entry name" value="Peptidase_M18"/>
</dbReference>
<evidence type="ECO:0000256" key="9">
    <source>
        <dbReference type="RuleBase" id="RU004386"/>
    </source>
</evidence>
<evidence type="ECO:0000256" key="3">
    <source>
        <dbReference type="ARBA" id="ARBA00022438"/>
    </source>
</evidence>
<evidence type="ECO:0000256" key="1">
    <source>
        <dbReference type="ARBA" id="ARBA00001947"/>
    </source>
</evidence>
<comment type="similarity">
    <text evidence="2 9">Belongs to the peptidase M18 family.</text>
</comment>
<dbReference type="GO" id="GO:0008270">
    <property type="term" value="F:zinc ion binding"/>
    <property type="evidence" value="ECO:0007669"/>
    <property type="project" value="InterPro"/>
</dbReference>
<evidence type="ECO:0000256" key="2">
    <source>
        <dbReference type="ARBA" id="ARBA00008290"/>
    </source>
</evidence>
<dbReference type="NCBIfam" id="NF002600">
    <property type="entry name" value="PRK02256.1"/>
    <property type="match status" value="1"/>
</dbReference>
<comment type="cofactor">
    <cofactor evidence="1 10">
        <name>Zn(2+)</name>
        <dbReference type="ChEBI" id="CHEBI:29105"/>
    </cofactor>
</comment>
<keyword evidence="3 9" id="KW-0031">Aminopeptidase</keyword>
<evidence type="ECO:0000256" key="7">
    <source>
        <dbReference type="ARBA" id="ARBA00022833"/>
    </source>
</evidence>
<reference evidence="12" key="1">
    <citation type="journal article" date="2008" name="Genome Res.">
        <title>The genome of Pelotomaculum thermopropionicum reveals niche-associated evolution in anaerobic microbiota.</title>
        <authorList>
            <person name="Kosaka T."/>
            <person name="Kato S."/>
            <person name="Shimoyama T."/>
            <person name="Ishii S."/>
            <person name="Abe T."/>
            <person name="Watanabe K."/>
        </authorList>
    </citation>
    <scope>NUCLEOTIDE SEQUENCE [LARGE SCALE GENOMIC DNA]</scope>
    <source>
        <strain evidence="12">DSM 13744 / JCM 10971 / SI</strain>
    </source>
</reference>
<keyword evidence="4 9" id="KW-0645">Protease</keyword>
<keyword evidence="5 9" id="KW-0479">Metal-binding</keyword>
<protein>
    <recommendedName>
        <fullName evidence="10">M18 family aminopeptidase</fullName>
        <ecNumber evidence="10">3.4.11.-</ecNumber>
    </recommendedName>
</protein>
<name>A5CY33_PELTS</name>
<dbReference type="Pfam" id="PF02127">
    <property type="entry name" value="Peptidase_M18"/>
    <property type="match status" value="1"/>
</dbReference>
<dbReference type="eggNOG" id="COG1362">
    <property type="taxonomic scope" value="Bacteria"/>
</dbReference>
<dbReference type="EMBL" id="AP009389">
    <property type="protein sequence ID" value="BAF61085.1"/>
    <property type="molecule type" value="Genomic_DNA"/>
</dbReference>
<dbReference type="Gene3D" id="3.40.630.10">
    <property type="entry name" value="Zn peptidases"/>
    <property type="match status" value="1"/>
</dbReference>
<dbReference type="GO" id="GO:0008237">
    <property type="term" value="F:metallopeptidase activity"/>
    <property type="evidence" value="ECO:0007669"/>
    <property type="project" value="UniProtKB-KW"/>
</dbReference>
<gene>
    <name evidence="11" type="primary">LAP4</name>
    <name evidence="11" type="ordered locus">PTH_2904</name>
</gene>
<organism evidence="11 12">
    <name type="scientific">Pelotomaculum thermopropionicum (strain DSM 13744 / JCM 10971 / SI)</name>
    <dbReference type="NCBI Taxonomy" id="370438"/>
    <lineage>
        <taxon>Bacteria</taxon>
        <taxon>Bacillati</taxon>
        <taxon>Bacillota</taxon>
        <taxon>Clostridia</taxon>
        <taxon>Eubacteriales</taxon>
        <taxon>Desulfotomaculaceae</taxon>
        <taxon>Pelotomaculum</taxon>
    </lineage>
</organism>
<keyword evidence="12" id="KW-1185">Reference proteome</keyword>
<dbReference type="GO" id="GO:0005737">
    <property type="term" value="C:cytoplasm"/>
    <property type="evidence" value="ECO:0007669"/>
    <property type="project" value="UniProtKB-ARBA"/>
</dbReference>
<dbReference type="InterPro" id="IPR023358">
    <property type="entry name" value="Peptidase_M18_dom2"/>
</dbReference>
<dbReference type="KEGG" id="pth:PTH_2904"/>
<dbReference type="MEROPS" id="M18.004"/>
<dbReference type="SUPFAM" id="SSF53187">
    <property type="entry name" value="Zn-dependent exopeptidases"/>
    <property type="match status" value="1"/>
</dbReference>
<evidence type="ECO:0000256" key="8">
    <source>
        <dbReference type="ARBA" id="ARBA00023049"/>
    </source>
</evidence>
<dbReference type="PANTHER" id="PTHR28570:SF2">
    <property type="entry name" value="M18 FAMILY AMINOPEPTIDASE 1-RELATED"/>
    <property type="match status" value="1"/>
</dbReference>
<evidence type="ECO:0000256" key="5">
    <source>
        <dbReference type="ARBA" id="ARBA00022723"/>
    </source>
</evidence>
<dbReference type="Gene3D" id="2.30.250.10">
    <property type="entry name" value="Aminopeptidase i, Domain 2"/>
    <property type="match status" value="1"/>
</dbReference>
<dbReference type="SUPFAM" id="SSF101821">
    <property type="entry name" value="Aminopeptidase/glucanase lid domain"/>
    <property type="match status" value="1"/>
</dbReference>
<keyword evidence="7 9" id="KW-0862">Zinc</keyword>
<evidence type="ECO:0000256" key="6">
    <source>
        <dbReference type="ARBA" id="ARBA00022801"/>
    </source>
</evidence>
<dbReference type="GO" id="GO:0006508">
    <property type="term" value="P:proteolysis"/>
    <property type="evidence" value="ECO:0007669"/>
    <property type="project" value="UniProtKB-KW"/>
</dbReference>
<dbReference type="GO" id="GO:0004177">
    <property type="term" value="F:aminopeptidase activity"/>
    <property type="evidence" value="ECO:0007669"/>
    <property type="project" value="UniProtKB-KW"/>
</dbReference>
<dbReference type="Proteomes" id="UP000006556">
    <property type="component" value="Chromosome"/>
</dbReference>
<sequence length="470" mass="50791">MSVSNWKHPAQPLAYQRQNAWERMDGEERNQAFLFSEDYKRFLDSAKTEREAVVSALALLKEAGFCPLEALPRLKPGDRVFAVNRNKALIIAVIGQSPPENGLNIIGAHIDSPRLDLKPQPLYEEEGLALFKTHYYGGIKKYQWLAIPLALHGVVVKSSGETVPVVIGERPGEPVFTISDLLPHLAKDQMEKKMADAVSGEGLNILAGGMPVAGGEVKERFKLAVLDQLNRLYGITEEDLISAELELVPAWTARDVGLDRSFVGGYGQDDRVCAYASLRAAIETVSPARTALTVLVDKEETGSNGNTGMNASFFANTVAEIASRCAPGYSDLLLRRMLAGSRALSADVNVGLDPNYTDVVEKMNTARLGGGVVLAKYTGSRGKYATNDAHAEMVAHVRQVFNKAGVIWQTGELGKVDQGGGGTIAHLMADYGMDVIDCGVALLGMHSPFEVASKADIYMAYKGYKAFLAG</sequence>
<dbReference type="STRING" id="370438.PTH_2904"/>
<evidence type="ECO:0000313" key="11">
    <source>
        <dbReference type="EMBL" id="BAF61085.1"/>
    </source>
</evidence>
<proteinExistence type="inferred from homology"/>
<keyword evidence="6 9" id="KW-0378">Hydrolase</keyword>